<evidence type="ECO:0000313" key="1">
    <source>
        <dbReference type="EMBL" id="EGG09081.1"/>
    </source>
</evidence>
<dbReference type="InParanoid" id="F4REF6"/>
<name>F4REF6_MELLP</name>
<dbReference type="GeneID" id="18922231"/>
<dbReference type="eggNOG" id="ENOG502SBXQ">
    <property type="taxonomic scope" value="Eukaryota"/>
</dbReference>
<dbReference type="HOGENOM" id="CLU_112572_0_0_1"/>
<dbReference type="AlphaFoldDB" id="F4REF6"/>
<dbReference type="RefSeq" id="XP_007407441.1">
    <property type="nucleotide sequence ID" value="XM_007407379.1"/>
</dbReference>
<dbReference type="OrthoDB" id="2224399at2759"/>
<organism evidence="2">
    <name type="scientific">Melampsora larici-populina (strain 98AG31 / pathotype 3-4-7)</name>
    <name type="common">Poplar leaf rust fungus</name>
    <dbReference type="NCBI Taxonomy" id="747676"/>
    <lineage>
        <taxon>Eukaryota</taxon>
        <taxon>Fungi</taxon>
        <taxon>Dikarya</taxon>
        <taxon>Basidiomycota</taxon>
        <taxon>Pucciniomycotina</taxon>
        <taxon>Pucciniomycetes</taxon>
        <taxon>Pucciniales</taxon>
        <taxon>Melampsoraceae</taxon>
        <taxon>Melampsora</taxon>
    </lineage>
</organism>
<keyword evidence="2" id="KW-1185">Reference proteome</keyword>
<reference evidence="2" key="1">
    <citation type="journal article" date="2011" name="Proc. Natl. Acad. Sci. U.S.A.">
        <title>Obligate biotrophy features unraveled by the genomic analysis of rust fungi.</title>
        <authorList>
            <person name="Duplessis S."/>
            <person name="Cuomo C.A."/>
            <person name="Lin Y.-C."/>
            <person name="Aerts A."/>
            <person name="Tisserant E."/>
            <person name="Veneault-Fourrey C."/>
            <person name="Joly D.L."/>
            <person name="Hacquard S."/>
            <person name="Amselem J."/>
            <person name="Cantarel B.L."/>
            <person name="Chiu R."/>
            <person name="Coutinho P.M."/>
            <person name="Feau N."/>
            <person name="Field M."/>
            <person name="Frey P."/>
            <person name="Gelhaye E."/>
            <person name="Goldberg J."/>
            <person name="Grabherr M.G."/>
            <person name="Kodira C.D."/>
            <person name="Kohler A."/>
            <person name="Kuees U."/>
            <person name="Lindquist E.A."/>
            <person name="Lucas S.M."/>
            <person name="Mago R."/>
            <person name="Mauceli E."/>
            <person name="Morin E."/>
            <person name="Murat C."/>
            <person name="Pangilinan J.L."/>
            <person name="Park R."/>
            <person name="Pearson M."/>
            <person name="Quesneville H."/>
            <person name="Rouhier N."/>
            <person name="Sakthikumar S."/>
            <person name="Salamov A.A."/>
            <person name="Schmutz J."/>
            <person name="Selles B."/>
            <person name="Shapiro H."/>
            <person name="Tanguay P."/>
            <person name="Tuskan G.A."/>
            <person name="Henrissat B."/>
            <person name="Van de Peer Y."/>
            <person name="Rouze P."/>
            <person name="Ellis J.G."/>
            <person name="Dodds P.N."/>
            <person name="Schein J.E."/>
            <person name="Zhong S."/>
            <person name="Hamelin R.C."/>
            <person name="Grigoriev I.V."/>
            <person name="Szabo L.J."/>
            <person name="Martin F."/>
        </authorList>
    </citation>
    <scope>NUCLEOTIDE SEQUENCE [LARGE SCALE GENOMIC DNA]</scope>
    <source>
        <strain evidence="2">98AG31 / pathotype 3-4-7</strain>
    </source>
</reference>
<dbReference type="KEGG" id="mlr:MELLADRAFT_104359"/>
<dbReference type="Proteomes" id="UP000001072">
    <property type="component" value="Unassembled WGS sequence"/>
</dbReference>
<accession>F4REF6</accession>
<evidence type="ECO:0000313" key="2">
    <source>
        <dbReference type="Proteomes" id="UP000001072"/>
    </source>
</evidence>
<protein>
    <submittedName>
        <fullName evidence="1">Uncharacterized protein</fullName>
    </submittedName>
</protein>
<dbReference type="EMBL" id="GL883098">
    <property type="protein sequence ID" value="EGG09081.1"/>
    <property type="molecule type" value="Genomic_DNA"/>
</dbReference>
<dbReference type="VEuPathDB" id="FungiDB:MELLADRAFT_104359"/>
<gene>
    <name evidence="1" type="ORF">MELLADRAFT_104359</name>
</gene>
<proteinExistence type="predicted"/>
<sequence length="237" mass="26231">MSEASPDEFTNPFNLLGASPDSDAISSFLAHLVSAVNTDSTRLDASKCLPITKSYPDKTVYHTYPTLGIALEFRPSTKPQSDNVLRLVGIEIENHTTNDDEVVAVNTDTHKPIQNNRGQRFKTIFAPYRGYPILVCFTPNSSDSASSETTSDGAQLKLYPQTTGKEFLENLGEPSRKGGQDVLKMGSGIWLEWTWDTTEGKKLGLFVQWRGAASIGPGKWEKGRDRKWGTLKIFLDN</sequence>